<dbReference type="Pfam" id="PF07690">
    <property type="entry name" value="MFS_1"/>
    <property type="match status" value="1"/>
</dbReference>
<sequence length="515" mass="57375">MTPTRLAAKRLLDNTSAVKTRMECKRDAIKALRQRLGVEPVVFIYFVWVFKMIPIMNIYIYSRISEDKGFPYMNLTNGEEGCGAENHGNATDDRLKLLEIEVQTETSSLILYYIIAATMTTFFIAPFMGPYTDKKGRKPGLVIALTGAMVETILTLLILHLKLPLWTMIVGAFINGLSGSINTILLSVMSYIADSVSPERLGFRYAVMQFTMFIAGTVSQLTSGLWINNFGFKIPVWFLLGCLCAILAYVIFLLEETRIPENKSKVRLFDPSSIKVFIRVFTKDYDAGRKNLYMILTFLGINILATVGTGTAQLLFVLLRPLCWAPSLIGYYLAYKYFTGGLGGAVMISLLKKCLNELNIVRVGYISVMSGLLLFAFSDRTWMVFLGPAVSFARGVTDPIFLDMSSKIVSQDDQGSLFAVVGILSTIGELVGTSLFNNIYPMSLRFGFPGLVFVISAGIFLIILCATFFLVLPADILGVNTNQDEKDKAEKRHKYRQETKEKNVTEGLILDTTTV</sequence>
<dbReference type="HOGENOM" id="CLU_028365_1_1_1"/>
<dbReference type="OMA" id="IACHILT"/>
<dbReference type="PANTHER" id="PTHR23507">
    <property type="entry name" value="ZGC:174356"/>
    <property type="match status" value="1"/>
</dbReference>
<keyword evidence="3 5" id="KW-1133">Transmembrane helix</keyword>
<evidence type="ECO:0000256" key="4">
    <source>
        <dbReference type="ARBA" id="ARBA00023136"/>
    </source>
</evidence>
<comment type="subcellular location">
    <subcellularLocation>
        <location evidence="1">Membrane</location>
        <topology evidence="1">Multi-pass membrane protein</topology>
    </subcellularLocation>
</comment>
<feature type="domain" description="Major facilitator superfamily (MFS) profile" evidence="6">
    <location>
        <begin position="43"/>
        <end position="475"/>
    </location>
</feature>
<keyword evidence="4 5" id="KW-0472">Membrane</keyword>
<evidence type="ECO:0000256" key="3">
    <source>
        <dbReference type="ARBA" id="ARBA00022989"/>
    </source>
</evidence>
<dbReference type="eggNOG" id="KOG2816">
    <property type="taxonomic scope" value="Eukaryota"/>
</dbReference>
<dbReference type="Gene3D" id="1.20.1250.20">
    <property type="entry name" value="MFS general substrate transporter like domains"/>
    <property type="match status" value="1"/>
</dbReference>
<dbReference type="InterPro" id="IPR020846">
    <property type="entry name" value="MFS_dom"/>
</dbReference>
<evidence type="ECO:0000256" key="2">
    <source>
        <dbReference type="ARBA" id="ARBA00022692"/>
    </source>
</evidence>
<reference evidence="7 8" key="1">
    <citation type="journal article" date="2007" name="Science">
        <title>Sea anemone genome reveals ancestral eumetazoan gene repertoire and genomic organization.</title>
        <authorList>
            <person name="Putnam N.H."/>
            <person name="Srivastava M."/>
            <person name="Hellsten U."/>
            <person name="Dirks B."/>
            <person name="Chapman J."/>
            <person name="Salamov A."/>
            <person name="Terry A."/>
            <person name="Shapiro H."/>
            <person name="Lindquist E."/>
            <person name="Kapitonov V.V."/>
            <person name="Jurka J."/>
            <person name="Genikhovich G."/>
            <person name="Grigoriev I.V."/>
            <person name="Lucas S.M."/>
            <person name="Steele R.E."/>
            <person name="Finnerty J.R."/>
            <person name="Technau U."/>
            <person name="Martindale M.Q."/>
            <person name="Rokhsar D.S."/>
        </authorList>
    </citation>
    <scope>NUCLEOTIDE SEQUENCE [LARGE SCALE GENOMIC DNA]</scope>
    <source>
        <strain evidence="8">CH2 X CH6</strain>
    </source>
</reference>
<dbReference type="PANTHER" id="PTHR23507:SF1">
    <property type="entry name" value="FI18259P1-RELATED"/>
    <property type="match status" value="1"/>
</dbReference>
<dbReference type="InParanoid" id="A7RHU0"/>
<feature type="transmembrane region" description="Helical" evidence="5">
    <location>
        <begin position="42"/>
        <end position="62"/>
    </location>
</feature>
<dbReference type="SUPFAM" id="SSF103473">
    <property type="entry name" value="MFS general substrate transporter"/>
    <property type="match status" value="1"/>
</dbReference>
<feature type="transmembrane region" description="Helical" evidence="5">
    <location>
        <begin position="448"/>
        <end position="472"/>
    </location>
</feature>
<evidence type="ECO:0000256" key="5">
    <source>
        <dbReference type="SAM" id="Phobius"/>
    </source>
</evidence>
<dbReference type="EMBL" id="DS469511">
    <property type="protein sequence ID" value="EDO48913.1"/>
    <property type="molecule type" value="Genomic_DNA"/>
</dbReference>
<evidence type="ECO:0000313" key="8">
    <source>
        <dbReference type="Proteomes" id="UP000001593"/>
    </source>
</evidence>
<dbReference type="Proteomes" id="UP000001593">
    <property type="component" value="Unassembled WGS sequence"/>
</dbReference>
<dbReference type="AlphaFoldDB" id="A7RHU0"/>
<dbReference type="PhylomeDB" id="A7RHU0"/>
<accession>A7RHU0</accession>
<feature type="transmembrane region" description="Helical" evidence="5">
    <location>
        <begin position="165"/>
        <end position="193"/>
    </location>
</feature>
<evidence type="ECO:0000259" key="6">
    <source>
        <dbReference type="PROSITE" id="PS50850"/>
    </source>
</evidence>
<dbReference type="GO" id="GO:0022857">
    <property type="term" value="F:transmembrane transporter activity"/>
    <property type="evidence" value="ECO:0000318"/>
    <property type="project" value="GO_Central"/>
</dbReference>
<name>A7RHU0_NEMVE</name>
<feature type="transmembrane region" description="Helical" evidence="5">
    <location>
        <begin position="234"/>
        <end position="254"/>
    </location>
</feature>
<feature type="transmembrane region" description="Helical" evidence="5">
    <location>
        <begin position="416"/>
        <end position="436"/>
    </location>
</feature>
<organism evidence="7 8">
    <name type="scientific">Nematostella vectensis</name>
    <name type="common">Starlet sea anemone</name>
    <dbReference type="NCBI Taxonomy" id="45351"/>
    <lineage>
        <taxon>Eukaryota</taxon>
        <taxon>Metazoa</taxon>
        <taxon>Cnidaria</taxon>
        <taxon>Anthozoa</taxon>
        <taxon>Hexacorallia</taxon>
        <taxon>Actiniaria</taxon>
        <taxon>Edwardsiidae</taxon>
        <taxon>Nematostella</taxon>
    </lineage>
</organism>
<feature type="transmembrane region" description="Helical" evidence="5">
    <location>
        <begin position="141"/>
        <end position="159"/>
    </location>
</feature>
<dbReference type="FunCoup" id="A7RHU0">
    <property type="interactions" value="9"/>
</dbReference>
<keyword evidence="2 5" id="KW-0812">Transmembrane</keyword>
<feature type="transmembrane region" description="Helical" evidence="5">
    <location>
        <begin position="205"/>
        <end position="228"/>
    </location>
</feature>
<dbReference type="InterPro" id="IPR011701">
    <property type="entry name" value="MFS"/>
</dbReference>
<feature type="transmembrane region" description="Helical" evidence="5">
    <location>
        <begin position="110"/>
        <end position="129"/>
    </location>
</feature>
<evidence type="ECO:0000256" key="1">
    <source>
        <dbReference type="ARBA" id="ARBA00004141"/>
    </source>
</evidence>
<feature type="transmembrane region" description="Helical" evidence="5">
    <location>
        <begin position="292"/>
        <end position="316"/>
    </location>
</feature>
<evidence type="ECO:0000313" key="7">
    <source>
        <dbReference type="EMBL" id="EDO48913.1"/>
    </source>
</evidence>
<feature type="transmembrane region" description="Helical" evidence="5">
    <location>
        <begin position="328"/>
        <end position="348"/>
    </location>
</feature>
<dbReference type="InterPro" id="IPR036259">
    <property type="entry name" value="MFS_trans_sf"/>
</dbReference>
<protein>
    <recommendedName>
        <fullName evidence="6">Major facilitator superfamily (MFS) profile domain-containing protein</fullName>
    </recommendedName>
</protein>
<proteinExistence type="predicted"/>
<dbReference type="PROSITE" id="PS50850">
    <property type="entry name" value="MFS"/>
    <property type="match status" value="1"/>
</dbReference>
<feature type="transmembrane region" description="Helical" evidence="5">
    <location>
        <begin position="360"/>
        <end position="378"/>
    </location>
</feature>
<gene>
    <name evidence="7" type="ORF">NEMVEDRAFT_v1g238374</name>
</gene>
<keyword evidence="8" id="KW-1185">Reference proteome</keyword>
<dbReference type="GO" id="GO:0055085">
    <property type="term" value="P:transmembrane transport"/>
    <property type="evidence" value="ECO:0000318"/>
    <property type="project" value="GO_Central"/>
</dbReference>
<dbReference type="GO" id="GO:0016020">
    <property type="term" value="C:membrane"/>
    <property type="evidence" value="ECO:0000318"/>
    <property type="project" value="GO_Central"/>
</dbReference>